<evidence type="ECO:0000256" key="1">
    <source>
        <dbReference type="SAM" id="Phobius"/>
    </source>
</evidence>
<keyword evidence="3" id="KW-1185">Reference proteome</keyword>
<dbReference type="EMBL" id="FQWS01000001">
    <property type="protein sequence ID" value="SHG95215.1"/>
    <property type="molecule type" value="Genomic_DNA"/>
</dbReference>
<organism evidence="2 3">
    <name type="scientific">Winogradskyella jejuensis</name>
    <dbReference type="NCBI Taxonomy" id="1089305"/>
    <lineage>
        <taxon>Bacteria</taxon>
        <taxon>Pseudomonadati</taxon>
        <taxon>Bacteroidota</taxon>
        <taxon>Flavobacteriia</taxon>
        <taxon>Flavobacteriales</taxon>
        <taxon>Flavobacteriaceae</taxon>
        <taxon>Winogradskyella</taxon>
    </lineage>
</organism>
<protein>
    <submittedName>
        <fullName evidence="2">Uncharacterized protein</fullName>
    </submittedName>
</protein>
<evidence type="ECO:0000313" key="3">
    <source>
        <dbReference type="Proteomes" id="UP000184522"/>
    </source>
</evidence>
<sequence length="64" mass="7451">MKILEVTKGIIIILFFVLLAGVYLKLFKNRMITESITLFDLRHVLVGIYVVIKLIEYGIKKRGR</sequence>
<dbReference type="Proteomes" id="UP000184522">
    <property type="component" value="Unassembled WGS sequence"/>
</dbReference>
<dbReference type="STRING" id="1089305.SAMN05444148_1344"/>
<accession>A0A1M5P0I3</accession>
<keyword evidence="1" id="KW-0472">Membrane</keyword>
<keyword evidence="1" id="KW-1133">Transmembrane helix</keyword>
<name>A0A1M5P0I3_9FLAO</name>
<dbReference type="AlphaFoldDB" id="A0A1M5P0I3"/>
<proteinExistence type="predicted"/>
<reference evidence="3" key="1">
    <citation type="submission" date="2016-11" db="EMBL/GenBank/DDBJ databases">
        <authorList>
            <person name="Varghese N."/>
            <person name="Submissions S."/>
        </authorList>
    </citation>
    <scope>NUCLEOTIDE SEQUENCE [LARGE SCALE GENOMIC DNA]</scope>
    <source>
        <strain evidence="3">DSM 25330</strain>
    </source>
</reference>
<keyword evidence="1" id="KW-0812">Transmembrane</keyword>
<feature type="transmembrane region" description="Helical" evidence="1">
    <location>
        <begin position="6"/>
        <end position="27"/>
    </location>
</feature>
<evidence type="ECO:0000313" key="2">
    <source>
        <dbReference type="EMBL" id="SHG95215.1"/>
    </source>
</evidence>
<gene>
    <name evidence="2" type="ORF">SAMN05444148_1344</name>
</gene>